<dbReference type="PANTHER" id="PTHR30627:SF24">
    <property type="entry name" value="PENICILLIN-BINDING PROTEIN 4B"/>
    <property type="match status" value="1"/>
</dbReference>
<name>A0A395VD80_9FIRM</name>
<keyword evidence="1" id="KW-0472">Membrane</keyword>
<dbReference type="GO" id="GO:0005886">
    <property type="term" value="C:plasma membrane"/>
    <property type="evidence" value="ECO:0007669"/>
    <property type="project" value="TreeGrafter"/>
</dbReference>
<dbReference type="InterPro" id="IPR012338">
    <property type="entry name" value="Beta-lactam/transpept-like"/>
</dbReference>
<evidence type="ECO:0000313" key="4">
    <source>
        <dbReference type="EMBL" id="RGS42019.1"/>
    </source>
</evidence>
<reference evidence="4 5" key="1">
    <citation type="submission" date="2018-08" db="EMBL/GenBank/DDBJ databases">
        <title>A genome reference for cultivated species of the human gut microbiota.</title>
        <authorList>
            <person name="Zou Y."/>
            <person name="Xue W."/>
            <person name="Luo G."/>
        </authorList>
    </citation>
    <scope>NUCLEOTIDE SEQUENCE [LARGE SCALE GENOMIC DNA]</scope>
    <source>
        <strain evidence="4 5">AF22-12AC</strain>
    </source>
</reference>
<dbReference type="RefSeq" id="WP_118096334.1">
    <property type="nucleotide sequence ID" value="NZ_QRVL01000001.1"/>
</dbReference>
<dbReference type="InterPro" id="IPR001460">
    <property type="entry name" value="PCN-bd_Tpept"/>
</dbReference>
<dbReference type="Gene3D" id="3.40.710.10">
    <property type="entry name" value="DD-peptidase/beta-lactamase superfamily"/>
    <property type="match status" value="1"/>
</dbReference>
<accession>A0A395VD80</accession>
<dbReference type="PANTHER" id="PTHR30627">
    <property type="entry name" value="PEPTIDOGLYCAN D,D-TRANSPEPTIDASE"/>
    <property type="match status" value="1"/>
</dbReference>
<dbReference type="InterPro" id="IPR054120">
    <property type="entry name" value="PBPA_dimer"/>
</dbReference>
<comment type="caution">
    <text evidence="4">The sequence shown here is derived from an EMBL/GenBank/DDBJ whole genome shotgun (WGS) entry which is preliminary data.</text>
</comment>
<dbReference type="Proteomes" id="UP000266172">
    <property type="component" value="Unassembled WGS sequence"/>
</dbReference>
<sequence length="502" mass="55874">MKEKMQHRQDEEKQDLTKMWKLFHKNGKKKKNTKNREFAVVTYSFLGLFLCLMGYFVYFEQVESEQFINNPYNKRQELFTRSVVRGSIYSADGVTLAETVTDAEGNETRKYPAGRIFAHVVGYSTHGTSGIEAMANFNLLRSNILYMEKAVSEIKGEKNPGDSVTTTLNYDLQLQAYDALGSYDGAVVVMEPETGRILAMVSKPDFDPNTIADDWNTFVSDDSDSSVLLNRATQGLYPPGSTFKIFTTLEYIHENADYADYHFDCSGEYTVGTKTIHCHNNKRHGSEDLKTSFANSCNSSYASLGLTLDLEQFDDLCDQMLFNTALPTDFESSKSSFVLEPGDSDSAVMETSIGQGKTLVTPFHMALIASAIANDGVLMKPYVIDRITDAEGEVVEQYEPAEYKTLLSESDASVLQEYMRYVVEEGTATKLKSDSYEAAGKTGSAEFSSSSDATHSWFVGYAHNGEEPDIAVAVIVENSGVGSEYAVPIAKQIFDAYYTWEN</sequence>
<dbReference type="AlphaFoldDB" id="A0A395VD80"/>
<dbReference type="GO" id="GO:0071972">
    <property type="term" value="F:peptidoglycan L,D-transpeptidase activity"/>
    <property type="evidence" value="ECO:0007669"/>
    <property type="project" value="TreeGrafter"/>
</dbReference>
<keyword evidence="1" id="KW-0812">Transmembrane</keyword>
<evidence type="ECO:0000259" key="2">
    <source>
        <dbReference type="Pfam" id="PF00905"/>
    </source>
</evidence>
<feature type="domain" description="Penicillin binding protein A dimerisation" evidence="3">
    <location>
        <begin position="85"/>
        <end position="164"/>
    </location>
</feature>
<gene>
    <name evidence="4" type="ORF">DWX93_01380</name>
</gene>
<dbReference type="SUPFAM" id="SSF56601">
    <property type="entry name" value="beta-lactamase/transpeptidase-like"/>
    <property type="match status" value="1"/>
</dbReference>
<protein>
    <submittedName>
        <fullName evidence="4">Penicillin-binding protein 2</fullName>
    </submittedName>
</protein>
<keyword evidence="1" id="KW-1133">Transmembrane helix</keyword>
<dbReference type="Pfam" id="PF21922">
    <property type="entry name" value="PBP_dimer_2"/>
    <property type="match status" value="1"/>
</dbReference>
<organism evidence="4 5">
    <name type="scientific">Roseburia hominis</name>
    <dbReference type="NCBI Taxonomy" id="301301"/>
    <lineage>
        <taxon>Bacteria</taxon>
        <taxon>Bacillati</taxon>
        <taxon>Bacillota</taxon>
        <taxon>Clostridia</taxon>
        <taxon>Lachnospirales</taxon>
        <taxon>Lachnospiraceae</taxon>
        <taxon>Roseburia</taxon>
    </lineage>
</organism>
<dbReference type="InterPro" id="IPR036138">
    <property type="entry name" value="PBP_dimer_sf"/>
</dbReference>
<feature type="domain" description="Penicillin-binding protein transpeptidase" evidence="2">
    <location>
        <begin position="185"/>
        <end position="494"/>
    </location>
</feature>
<dbReference type="SUPFAM" id="SSF56519">
    <property type="entry name" value="Penicillin binding protein dimerisation domain"/>
    <property type="match status" value="1"/>
</dbReference>
<dbReference type="GO" id="GO:0008658">
    <property type="term" value="F:penicillin binding"/>
    <property type="evidence" value="ECO:0007669"/>
    <property type="project" value="InterPro"/>
</dbReference>
<dbReference type="Pfam" id="PF00905">
    <property type="entry name" value="Transpeptidase"/>
    <property type="match status" value="1"/>
</dbReference>
<dbReference type="GO" id="GO:0071555">
    <property type="term" value="P:cell wall organization"/>
    <property type="evidence" value="ECO:0007669"/>
    <property type="project" value="TreeGrafter"/>
</dbReference>
<dbReference type="Gene3D" id="3.90.1310.10">
    <property type="entry name" value="Penicillin-binding protein 2a (Domain 2)"/>
    <property type="match status" value="1"/>
</dbReference>
<dbReference type="EMBL" id="QRVL01000001">
    <property type="protein sequence ID" value="RGS42019.1"/>
    <property type="molecule type" value="Genomic_DNA"/>
</dbReference>
<evidence type="ECO:0000313" key="5">
    <source>
        <dbReference type="Proteomes" id="UP000266172"/>
    </source>
</evidence>
<evidence type="ECO:0000256" key="1">
    <source>
        <dbReference type="SAM" id="Phobius"/>
    </source>
</evidence>
<dbReference type="InterPro" id="IPR050515">
    <property type="entry name" value="Beta-lactam/transpept"/>
</dbReference>
<proteinExistence type="predicted"/>
<evidence type="ECO:0000259" key="3">
    <source>
        <dbReference type="Pfam" id="PF21922"/>
    </source>
</evidence>
<feature type="transmembrane region" description="Helical" evidence="1">
    <location>
        <begin position="38"/>
        <end position="58"/>
    </location>
</feature>